<organism evidence="2 3">
    <name type="scientific">Lysobacter capsici AZ78</name>
    <dbReference type="NCBI Taxonomy" id="1444315"/>
    <lineage>
        <taxon>Bacteria</taxon>
        <taxon>Pseudomonadati</taxon>
        <taxon>Pseudomonadota</taxon>
        <taxon>Gammaproteobacteria</taxon>
        <taxon>Lysobacterales</taxon>
        <taxon>Lysobacteraceae</taxon>
        <taxon>Lysobacter</taxon>
    </lineage>
</organism>
<gene>
    <name evidence="2" type="ORF">AZ78_2628</name>
</gene>
<reference evidence="2 3" key="1">
    <citation type="journal article" date="2014" name="Genome Announc.">
        <title>Draft Genome Sequence of Lysobacter capsici AZ78, a Bacterium Antagonistic to Plant-Pathogenic Oomycetes.</title>
        <authorList>
            <person name="Puopolo G."/>
            <person name="Sonego P."/>
            <person name="Engelen K."/>
            <person name="Pertot I."/>
        </authorList>
    </citation>
    <scope>NUCLEOTIDE SEQUENCE [LARGE SCALE GENOMIC DNA]</scope>
    <source>
        <strain evidence="2 3">AZ78</strain>
    </source>
</reference>
<dbReference type="AlphaFoldDB" id="A0A120AGT2"/>
<keyword evidence="3" id="KW-1185">Reference proteome</keyword>
<name>A0A120AGT2_9GAMM</name>
<sequence>MRPPSTAVRGSADGRAAMTIPPARSQRSFARRGCMAAPSSTSTR</sequence>
<comment type="caution">
    <text evidence="2">The sequence shown here is derived from an EMBL/GenBank/DDBJ whole genome shotgun (WGS) entry which is preliminary data.</text>
</comment>
<protein>
    <submittedName>
        <fullName evidence="2">Uncharacterized protein</fullName>
    </submittedName>
</protein>
<feature type="region of interest" description="Disordered" evidence="1">
    <location>
        <begin position="1"/>
        <end position="44"/>
    </location>
</feature>
<evidence type="ECO:0000313" key="3">
    <source>
        <dbReference type="Proteomes" id="UP000023435"/>
    </source>
</evidence>
<evidence type="ECO:0000313" key="2">
    <source>
        <dbReference type="EMBL" id="KWS05077.1"/>
    </source>
</evidence>
<accession>A0A120AGT2</accession>
<evidence type="ECO:0000256" key="1">
    <source>
        <dbReference type="SAM" id="MobiDB-lite"/>
    </source>
</evidence>
<dbReference type="EMBL" id="JAJA02000001">
    <property type="protein sequence ID" value="KWS05077.1"/>
    <property type="molecule type" value="Genomic_DNA"/>
</dbReference>
<dbReference type="Proteomes" id="UP000023435">
    <property type="component" value="Unassembled WGS sequence"/>
</dbReference>
<proteinExistence type="predicted"/>